<proteinExistence type="predicted"/>
<evidence type="ECO:0000313" key="2">
    <source>
        <dbReference type="EMBL" id="THU92568.1"/>
    </source>
</evidence>
<evidence type="ECO:0000313" key="3">
    <source>
        <dbReference type="Proteomes" id="UP000297245"/>
    </source>
</evidence>
<accession>A0A4S8LU94</accession>
<evidence type="ECO:0000313" key="1">
    <source>
        <dbReference type="EMBL" id="THU83427.1"/>
    </source>
</evidence>
<dbReference type="AlphaFoldDB" id="A0A4S8LU94"/>
<name>A0A4S8LU94_DENBC</name>
<dbReference type="EMBL" id="ML179663">
    <property type="protein sequence ID" value="THU83427.1"/>
    <property type="molecule type" value="Genomic_DNA"/>
</dbReference>
<keyword evidence="3" id="KW-1185">Reference proteome</keyword>
<reference evidence="2 3" key="1">
    <citation type="journal article" date="2019" name="Nat. Ecol. Evol.">
        <title>Megaphylogeny resolves global patterns of mushroom evolution.</title>
        <authorList>
            <person name="Varga T."/>
            <person name="Krizsan K."/>
            <person name="Foldi C."/>
            <person name="Dima B."/>
            <person name="Sanchez-Garcia M."/>
            <person name="Sanchez-Ramirez S."/>
            <person name="Szollosi G.J."/>
            <person name="Szarkandi J.G."/>
            <person name="Papp V."/>
            <person name="Albert L."/>
            <person name="Andreopoulos W."/>
            <person name="Angelini C."/>
            <person name="Antonin V."/>
            <person name="Barry K.W."/>
            <person name="Bougher N.L."/>
            <person name="Buchanan P."/>
            <person name="Buyck B."/>
            <person name="Bense V."/>
            <person name="Catcheside P."/>
            <person name="Chovatia M."/>
            <person name="Cooper J."/>
            <person name="Damon W."/>
            <person name="Desjardin D."/>
            <person name="Finy P."/>
            <person name="Geml J."/>
            <person name="Haridas S."/>
            <person name="Hughes K."/>
            <person name="Justo A."/>
            <person name="Karasinski D."/>
            <person name="Kautmanova I."/>
            <person name="Kiss B."/>
            <person name="Kocsube S."/>
            <person name="Kotiranta H."/>
            <person name="LaButti K.M."/>
            <person name="Lechner B.E."/>
            <person name="Liimatainen K."/>
            <person name="Lipzen A."/>
            <person name="Lukacs Z."/>
            <person name="Mihaltcheva S."/>
            <person name="Morgado L.N."/>
            <person name="Niskanen T."/>
            <person name="Noordeloos M.E."/>
            <person name="Ohm R.A."/>
            <person name="Ortiz-Santana B."/>
            <person name="Ovrebo C."/>
            <person name="Racz N."/>
            <person name="Riley R."/>
            <person name="Savchenko A."/>
            <person name="Shiryaev A."/>
            <person name="Soop K."/>
            <person name="Spirin V."/>
            <person name="Szebenyi C."/>
            <person name="Tomsovsky M."/>
            <person name="Tulloss R.E."/>
            <person name="Uehling J."/>
            <person name="Grigoriev I.V."/>
            <person name="Vagvolgyi C."/>
            <person name="Papp T."/>
            <person name="Martin F.M."/>
            <person name="Miettinen O."/>
            <person name="Hibbett D.S."/>
            <person name="Nagy L.G."/>
        </authorList>
    </citation>
    <scope>NUCLEOTIDE SEQUENCE [LARGE SCALE GENOMIC DNA]</scope>
    <source>
        <strain evidence="2 3">CBS 962.96</strain>
    </source>
</reference>
<organism evidence="2 3">
    <name type="scientific">Dendrothele bispora (strain CBS 962.96)</name>
    <dbReference type="NCBI Taxonomy" id="1314807"/>
    <lineage>
        <taxon>Eukaryota</taxon>
        <taxon>Fungi</taxon>
        <taxon>Dikarya</taxon>
        <taxon>Basidiomycota</taxon>
        <taxon>Agaricomycotina</taxon>
        <taxon>Agaricomycetes</taxon>
        <taxon>Agaricomycetidae</taxon>
        <taxon>Agaricales</taxon>
        <taxon>Agaricales incertae sedis</taxon>
        <taxon>Dendrothele</taxon>
    </lineage>
</organism>
<dbReference type="EMBL" id="ML179275">
    <property type="protein sequence ID" value="THU92568.1"/>
    <property type="molecule type" value="Genomic_DNA"/>
</dbReference>
<sequence length="102" mass="11795">MFHAQKDLPNPQELIVVRLDIPSVLYKKRIPTGYPVLYKKRILIRDPEKTITSTLRKEKEEQDVLGRAPRVQFLSTSSGAFREGEVESPFVRSTLHITMVQM</sequence>
<protein>
    <submittedName>
        <fullName evidence="2">Uncharacterized protein</fullName>
    </submittedName>
</protein>
<gene>
    <name evidence="2" type="ORF">K435DRAFT_840564</name>
    <name evidence="1" type="ORF">K435DRAFT_844043</name>
</gene>
<dbReference type="Proteomes" id="UP000297245">
    <property type="component" value="Unassembled WGS sequence"/>
</dbReference>